<keyword evidence="3" id="KW-1185">Reference proteome</keyword>
<reference evidence="3 4" key="1">
    <citation type="journal article" date="2018" name="Front. Microbiol.">
        <title>Discovery of Phloeophagus Beetles as a Source of Pseudomonas Strains That Produce Potentially New Bioactive Substances and Description of Pseudomonas bohemica sp. nov.</title>
        <authorList>
            <person name="Saati-Santamaria Z."/>
            <person name="Lopez-Mondejar R."/>
            <person name="Jimenez-Gomez A."/>
            <person name="Diez-Mendez A."/>
            <person name="Vetrovsky T."/>
            <person name="Igual J.M."/>
            <person name="Velazquez E."/>
            <person name="Kolarik M."/>
            <person name="Rivas R."/>
            <person name="Garcia-Fraile P."/>
        </authorList>
    </citation>
    <scope>NUCLEOTIDE SEQUENCE [LARGE SCALE GENOMIC DNA]</scope>
    <source>
        <strain evidence="1 4">A2-NA12</strain>
        <strain evidence="2 3">A2-NA13</strain>
    </source>
</reference>
<evidence type="ECO:0000313" key="1">
    <source>
        <dbReference type="EMBL" id="RLU07405.1"/>
    </source>
</evidence>
<proteinExistence type="predicted"/>
<name>A0A3L8CRX2_9PSED</name>
<accession>A0A3L8CRX2</accession>
<sequence>MSHEKIARIVMGVIRRTGDGKIDWETTERTGVFQASFPNYSIRLSTIEGDLGVDYWFAIINNEGATIERVSDVDLSSNIEAAFEEMGNLYSAARRIALGVEKALDELLEIIDRDELI</sequence>
<organism evidence="2 3">
    <name type="scientific">Pseudomonas prosekii</name>
    <dbReference type="NCBI Taxonomy" id="1148509"/>
    <lineage>
        <taxon>Bacteria</taxon>
        <taxon>Pseudomonadati</taxon>
        <taxon>Pseudomonadota</taxon>
        <taxon>Gammaproteobacteria</taxon>
        <taxon>Pseudomonadales</taxon>
        <taxon>Pseudomonadaceae</taxon>
        <taxon>Pseudomonas</taxon>
    </lineage>
</organism>
<evidence type="ECO:0000313" key="2">
    <source>
        <dbReference type="EMBL" id="RLU10504.1"/>
    </source>
</evidence>
<dbReference type="Proteomes" id="UP000282672">
    <property type="component" value="Unassembled WGS sequence"/>
</dbReference>
<dbReference type="RefSeq" id="WP_121733247.1">
    <property type="nucleotide sequence ID" value="NZ_PEGA01000019.1"/>
</dbReference>
<evidence type="ECO:0000313" key="3">
    <source>
        <dbReference type="Proteomes" id="UP000282140"/>
    </source>
</evidence>
<protein>
    <submittedName>
        <fullName evidence="2">Uncharacterized protein</fullName>
    </submittedName>
</protein>
<dbReference type="EMBL" id="PEGB01000003">
    <property type="protein sequence ID" value="RLU10504.1"/>
    <property type="molecule type" value="Genomic_DNA"/>
</dbReference>
<comment type="caution">
    <text evidence="2">The sequence shown here is derived from an EMBL/GenBank/DDBJ whole genome shotgun (WGS) entry which is preliminary data.</text>
</comment>
<dbReference type="AlphaFoldDB" id="A0A3L8CRX2"/>
<evidence type="ECO:0000313" key="4">
    <source>
        <dbReference type="Proteomes" id="UP000282672"/>
    </source>
</evidence>
<dbReference type="EMBL" id="PEGA01000019">
    <property type="protein sequence ID" value="RLU07405.1"/>
    <property type="molecule type" value="Genomic_DNA"/>
</dbReference>
<dbReference type="Proteomes" id="UP000282140">
    <property type="component" value="Unassembled WGS sequence"/>
</dbReference>
<gene>
    <name evidence="1" type="ORF">CS076_18310</name>
    <name evidence="2" type="ORF">CS078_10325</name>
</gene>